<dbReference type="EMBL" id="JABZSQ010000073">
    <property type="protein sequence ID" value="MBF1414935.1"/>
    <property type="molecule type" value="Genomic_DNA"/>
</dbReference>
<dbReference type="AlphaFoldDB" id="A0A930HYT6"/>
<evidence type="ECO:0008006" key="3">
    <source>
        <dbReference type="Google" id="ProtNLM"/>
    </source>
</evidence>
<gene>
    <name evidence="1" type="ORF">HXN33_05055</name>
</gene>
<name>A0A930HYT6_9BACT</name>
<protein>
    <recommendedName>
        <fullName evidence="3">EcsC family protein</fullName>
    </recommendedName>
</protein>
<evidence type="ECO:0000313" key="2">
    <source>
        <dbReference type="Proteomes" id="UP000757461"/>
    </source>
</evidence>
<dbReference type="Proteomes" id="UP000757461">
    <property type="component" value="Unassembled WGS sequence"/>
</dbReference>
<comment type="caution">
    <text evidence="1">The sequence shown here is derived from an EMBL/GenBank/DDBJ whole genome shotgun (WGS) entry which is preliminary data.</text>
</comment>
<proteinExistence type="predicted"/>
<organism evidence="1 2">
    <name type="scientific">Prevotella histicola</name>
    <dbReference type="NCBI Taxonomy" id="470565"/>
    <lineage>
        <taxon>Bacteria</taxon>
        <taxon>Pseudomonadati</taxon>
        <taxon>Bacteroidota</taxon>
        <taxon>Bacteroidia</taxon>
        <taxon>Bacteroidales</taxon>
        <taxon>Prevotellaceae</taxon>
        <taxon>Prevotella</taxon>
    </lineage>
</organism>
<accession>A0A930HYT6</accession>
<evidence type="ECO:0000313" key="1">
    <source>
        <dbReference type="EMBL" id="MBF1414935.1"/>
    </source>
</evidence>
<sequence length="255" mass="28279">MEKTTGVDLYNKVLSLSMQIPSVKVNREEFLNNVFSNFCTEQELEQIIKENPRAVLDLELIDAVADNVISTSRYEVSVISTLTGIPGNPIAATGLGIADLAQYYGFCINLCQKLAYLYGYPNFQKDGKLDSNSLNIITPMLGVMFGVNTASRVLADMTKRIAIQVTKRIPVITFGHAAWYLFIKQISKWIGIRMSKQLLAKSVSKFLPVIGGLVSGGLSYATFGPMAKKLAKDLRLHSKVFKNTQETVEKDNEKN</sequence>
<reference evidence="1" key="1">
    <citation type="submission" date="2020-04" db="EMBL/GenBank/DDBJ databases">
        <title>Deep metagenomics examines the oral microbiome during advanced dental caries in children, revealing novel taxa and co-occurrences with host molecules.</title>
        <authorList>
            <person name="Baker J.L."/>
            <person name="Morton J.T."/>
            <person name="Dinis M."/>
            <person name="Alvarez R."/>
            <person name="Tran N.C."/>
            <person name="Knight R."/>
            <person name="Edlund A."/>
        </authorList>
    </citation>
    <scope>NUCLEOTIDE SEQUENCE</scope>
    <source>
        <strain evidence="1">JCVI_25_bin.9</strain>
    </source>
</reference>